<sequence length="282" mass="32857">MADPDNQLQYRMELAEIHVELAYFRKKKSEYQKASEHLWLARNIDPQNPRPYFHLAHIAKLYGDDMAVIEDGETAIALQRFDELSDVRKIKLYCLLAVSYSRNLQDSKGQEYITKAVKLNEKLGYLEITLIENAIASMNSSPNKPYLLVTNKGERKLYDSEGRDEFLEDIDNRHILILDNTQQGPYVQYNQKTITIQPVEARILQLLLQHNEPVSKEQIKEFVWLDNNRDLGDSTIRKNISKIRAKLRSILKDSVENNSYIINVNGRYIWSIEINIAIFTII</sequence>
<reference evidence="3 4" key="1">
    <citation type="submission" date="2016-09" db="EMBL/GenBank/DDBJ databases">
        <title>Desulfuribacillus arsenicus sp. nov., an obligately anaerobic, dissimilatory arsenic- and antimonate-reducing bacterium isolated from anoxic sediments.</title>
        <authorList>
            <person name="Abin C.A."/>
            <person name="Hollibaugh J.T."/>
        </authorList>
    </citation>
    <scope>NUCLEOTIDE SEQUENCE [LARGE SCALE GENOMIC DNA]</scope>
    <source>
        <strain evidence="3 4">MLFW-2</strain>
    </source>
</reference>
<dbReference type="InterPro" id="IPR036388">
    <property type="entry name" value="WH-like_DNA-bd_sf"/>
</dbReference>
<dbReference type="GO" id="GO:0000160">
    <property type="term" value="P:phosphorelay signal transduction system"/>
    <property type="evidence" value="ECO:0007669"/>
    <property type="project" value="InterPro"/>
</dbReference>
<name>A0A1E5L7G5_9FIRM</name>
<dbReference type="GO" id="GO:0003677">
    <property type="term" value="F:DNA binding"/>
    <property type="evidence" value="ECO:0007669"/>
    <property type="project" value="UniProtKB-KW"/>
</dbReference>
<dbReference type="InterPro" id="IPR001867">
    <property type="entry name" value="OmpR/PhoB-type_DNA-bd"/>
</dbReference>
<gene>
    <name evidence="3" type="ORF">BHU72_14245</name>
</gene>
<dbReference type="SUPFAM" id="SSF48452">
    <property type="entry name" value="TPR-like"/>
    <property type="match status" value="1"/>
</dbReference>
<keyword evidence="1" id="KW-0238">DNA-binding</keyword>
<accession>A0A1E5L7G5</accession>
<dbReference type="AlphaFoldDB" id="A0A1E5L7G5"/>
<dbReference type="RefSeq" id="WP_069701512.1">
    <property type="nucleotide sequence ID" value="NZ_MJAT01000007.1"/>
</dbReference>
<evidence type="ECO:0000259" key="2">
    <source>
        <dbReference type="SMART" id="SM00862"/>
    </source>
</evidence>
<evidence type="ECO:0000313" key="3">
    <source>
        <dbReference type="EMBL" id="OEH86085.1"/>
    </source>
</evidence>
<dbReference type="STRING" id="1390249.BHU72_14245"/>
<evidence type="ECO:0000256" key="1">
    <source>
        <dbReference type="ARBA" id="ARBA00023125"/>
    </source>
</evidence>
<dbReference type="SMART" id="SM00028">
    <property type="entry name" value="TPR"/>
    <property type="match status" value="3"/>
</dbReference>
<dbReference type="EMBL" id="MJAT01000007">
    <property type="protein sequence ID" value="OEH86085.1"/>
    <property type="molecule type" value="Genomic_DNA"/>
</dbReference>
<evidence type="ECO:0000313" key="4">
    <source>
        <dbReference type="Proteomes" id="UP000095255"/>
    </source>
</evidence>
<organism evidence="3 4">
    <name type="scientific">Desulfuribacillus stibiiarsenatis</name>
    <dbReference type="NCBI Taxonomy" id="1390249"/>
    <lineage>
        <taxon>Bacteria</taxon>
        <taxon>Bacillati</taxon>
        <taxon>Bacillota</taxon>
        <taxon>Desulfuribacillia</taxon>
        <taxon>Desulfuribacillales</taxon>
        <taxon>Desulfuribacillaceae</taxon>
        <taxon>Desulfuribacillus</taxon>
    </lineage>
</organism>
<proteinExistence type="predicted"/>
<dbReference type="Gene3D" id="1.25.40.10">
    <property type="entry name" value="Tetratricopeptide repeat domain"/>
    <property type="match status" value="1"/>
</dbReference>
<dbReference type="Proteomes" id="UP000095255">
    <property type="component" value="Unassembled WGS sequence"/>
</dbReference>
<feature type="domain" description="OmpR/PhoB-type" evidence="2">
    <location>
        <begin position="191"/>
        <end position="270"/>
    </location>
</feature>
<dbReference type="SUPFAM" id="SSF46894">
    <property type="entry name" value="C-terminal effector domain of the bipartite response regulators"/>
    <property type="match status" value="1"/>
</dbReference>
<dbReference type="SMART" id="SM00862">
    <property type="entry name" value="Trans_reg_C"/>
    <property type="match status" value="1"/>
</dbReference>
<dbReference type="InterPro" id="IPR019734">
    <property type="entry name" value="TPR_rpt"/>
</dbReference>
<dbReference type="InterPro" id="IPR016032">
    <property type="entry name" value="Sig_transdc_resp-reg_C-effctor"/>
</dbReference>
<dbReference type="InterPro" id="IPR011990">
    <property type="entry name" value="TPR-like_helical_dom_sf"/>
</dbReference>
<dbReference type="GO" id="GO:0006355">
    <property type="term" value="P:regulation of DNA-templated transcription"/>
    <property type="evidence" value="ECO:0007669"/>
    <property type="project" value="InterPro"/>
</dbReference>
<keyword evidence="4" id="KW-1185">Reference proteome</keyword>
<dbReference type="OrthoDB" id="2939912at2"/>
<comment type="caution">
    <text evidence="3">The sequence shown here is derived from an EMBL/GenBank/DDBJ whole genome shotgun (WGS) entry which is preliminary data.</text>
</comment>
<dbReference type="Gene3D" id="1.10.10.10">
    <property type="entry name" value="Winged helix-like DNA-binding domain superfamily/Winged helix DNA-binding domain"/>
    <property type="match status" value="1"/>
</dbReference>
<protein>
    <recommendedName>
        <fullName evidence="2">OmpR/PhoB-type domain-containing protein</fullName>
    </recommendedName>
</protein>
<dbReference type="Pfam" id="PF00486">
    <property type="entry name" value="Trans_reg_C"/>
    <property type="match status" value="1"/>
</dbReference>